<gene>
    <name evidence="2" type="ORF">VNI00_000105</name>
</gene>
<feature type="region of interest" description="Disordered" evidence="1">
    <location>
        <begin position="31"/>
        <end position="91"/>
    </location>
</feature>
<comment type="caution">
    <text evidence="2">The sequence shown here is derived from an EMBL/GenBank/DDBJ whole genome shotgun (WGS) entry which is preliminary data.</text>
</comment>
<dbReference type="Proteomes" id="UP001383192">
    <property type="component" value="Unassembled WGS sequence"/>
</dbReference>
<feature type="compositionally biased region" description="Acidic residues" evidence="1">
    <location>
        <begin position="72"/>
        <end position="91"/>
    </location>
</feature>
<sequence length="91" mass="9796">MTMLLANNPQINDDCSNIYVGEVLCVLGEVRVPPTNGDAPVQIETPPDAVPANLGTNTNTNTDTNTNTNTDNNDDNNDDDDDESLPFCDEL</sequence>
<keyword evidence="3" id="KW-1185">Reference proteome</keyword>
<protein>
    <recommendedName>
        <fullName evidence="4">LysM domain-containing protein</fullName>
    </recommendedName>
</protein>
<dbReference type="EMBL" id="JAYKXP010000001">
    <property type="protein sequence ID" value="KAK7062617.1"/>
    <property type="molecule type" value="Genomic_DNA"/>
</dbReference>
<name>A0AAW0EEQ4_9AGAR</name>
<dbReference type="AlphaFoldDB" id="A0AAW0EEQ4"/>
<evidence type="ECO:0000256" key="1">
    <source>
        <dbReference type="SAM" id="MobiDB-lite"/>
    </source>
</evidence>
<organism evidence="2 3">
    <name type="scientific">Paramarasmius palmivorus</name>
    <dbReference type="NCBI Taxonomy" id="297713"/>
    <lineage>
        <taxon>Eukaryota</taxon>
        <taxon>Fungi</taxon>
        <taxon>Dikarya</taxon>
        <taxon>Basidiomycota</taxon>
        <taxon>Agaricomycotina</taxon>
        <taxon>Agaricomycetes</taxon>
        <taxon>Agaricomycetidae</taxon>
        <taxon>Agaricales</taxon>
        <taxon>Marasmiineae</taxon>
        <taxon>Marasmiaceae</taxon>
        <taxon>Paramarasmius</taxon>
    </lineage>
</organism>
<evidence type="ECO:0000313" key="2">
    <source>
        <dbReference type="EMBL" id="KAK7062617.1"/>
    </source>
</evidence>
<evidence type="ECO:0008006" key="4">
    <source>
        <dbReference type="Google" id="ProtNLM"/>
    </source>
</evidence>
<evidence type="ECO:0000313" key="3">
    <source>
        <dbReference type="Proteomes" id="UP001383192"/>
    </source>
</evidence>
<proteinExistence type="predicted"/>
<reference evidence="2 3" key="1">
    <citation type="submission" date="2024-01" db="EMBL/GenBank/DDBJ databases">
        <title>A draft genome for a cacao thread blight-causing isolate of Paramarasmius palmivorus.</title>
        <authorList>
            <person name="Baruah I.K."/>
            <person name="Bukari Y."/>
            <person name="Amoako-Attah I."/>
            <person name="Meinhardt L.W."/>
            <person name="Bailey B.A."/>
            <person name="Cohen S.P."/>
        </authorList>
    </citation>
    <scope>NUCLEOTIDE SEQUENCE [LARGE SCALE GENOMIC DNA]</scope>
    <source>
        <strain evidence="2 3">GH-12</strain>
    </source>
</reference>
<feature type="compositionally biased region" description="Low complexity" evidence="1">
    <location>
        <begin position="56"/>
        <end position="71"/>
    </location>
</feature>
<accession>A0AAW0EEQ4</accession>